<proteinExistence type="predicted"/>
<feature type="non-terminal residue" evidence="2">
    <location>
        <position position="1"/>
    </location>
</feature>
<evidence type="ECO:0000256" key="1">
    <source>
        <dbReference type="SAM" id="MobiDB-lite"/>
    </source>
</evidence>
<evidence type="ECO:0000313" key="2">
    <source>
        <dbReference type="EMBL" id="CRK47827.1"/>
    </source>
</evidence>
<feature type="compositionally biased region" description="Basic and acidic residues" evidence="1">
    <location>
        <begin position="1"/>
        <end position="22"/>
    </location>
</feature>
<reference evidence="3" key="1">
    <citation type="submission" date="2015-05" db="EMBL/GenBank/DDBJ databases">
        <authorList>
            <person name="Fogelqvist Johan"/>
        </authorList>
    </citation>
    <scope>NUCLEOTIDE SEQUENCE [LARGE SCALE GENOMIC DNA]</scope>
</reference>
<evidence type="ECO:0000313" key="3">
    <source>
        <dbReference type="Proteomes" id="UP000045706"/>
    </source>
</evidence>
<organism evidence="2 3">
    <name type="scientific">Verticillium longisporum</name>
    <name type="common">Verticillium dahliae var. longisporum</name>
    <dbReference type="NCBI Taxonomy" id="100787"/>
    <lineage>
        <taxon>Eukaryota</taxon>
        <taxon>Fungi</taxon>
        <taxon>Dikarya</taxon>
        <taxon>Ascomycota</taxon>
        <taxon>Pezizomycotina</taxon>
        <taxon>Sordariomycetes</taxon>
        <taxon>Hypocreomycetidae</taxon>
        <taxon>Glomerellales</taxon>
        <taxon>Plectosphaerellaceae</taxon>
        <taxon>Verticillium</taxon>
    </lineage>
</organism>
<dbReference type="Proteomes" id="UP000045706">
    <property type="component" value="Unassembled WGS sequence"/>
</dbReference>
<sequence>ADGRLRETVTGRSGGDGRRTGSERPQGV</sequence>
<dbReference type="EMBL" id="CVQI01037026">
    <property type="protein sequence ID" value="CRK47827.1"/>
    <property type="molecule type" value="Genomic_DNA"/>
</dbReference>
<gene>
    <name evidence="2" type="ORF">BN1723_020414</name>
</gene>
<accession>A0A0G4NMX7</accession>
<feature type="region of interest" description="Disordered" evidence="1">
    <location>
        <begin position="1"/>
        <end position="28"/>
    </location>
</feature>
<protein>
    <submittedName>
        <fullName evidence="2">Uncharacterized protein</fullName>
    </submittedName>
</protein>
<name>A0A0G4NMX7_VERLO</name>
<dbReference type="AlphaFoldDB" id="A0A0G4NMX7"/>